<dbReference type="Pfam" id="PF13340">
    <property type="entry name" value="DUF4096"/>
    <property type="match status" value="1"/>
</dbReference>
<keyword evidence="3" id="KW-0614">Plasmid</keyword>
<feature type="region of interest" description="Disordered" evidence="1">
    <location>
        <begin position="1"/>
        <end position="27"/>
    </location>
</feature>
<protein>
    <submittedName>
        <fullName evidence="3">Transposase</fullName>
    </submittedName>
</protein>
<dbReference type="Proteomes" id="UP000593970">
    <property type="component" value="Plasmid pUW774mp"/>
</dbReference>
<evidence type="ECO:0000313" key="4">
    <source>
        <dbReference type="Proteomes" id="UP000593970"/>
    </source>
</evidence>
<accession>A0AA92K732</accession>
<dbReference type="AlphaFoldDB" id="A0AA92K732"/>
<evidence type="ECO:0000259" key="2">
    <source>
        <dbReference type="Pfam" id="PF13340"/>
    </source>
</evidence>
<dbReference type="InterPro" id="IPR052909">
    <property type="entry name" value="Transposase_6_like"/>
</dbReference>
<organism evidence="3 4">
    <name type="scientific">Ralstonia solanacearum</name>
    <name type="common">Pseudomonas solanacearum</name>
    <dbReference type="NCBI Taxonomy" id="305"/>
    <lineage>
        <taxon>Bacteria</taxon>
        <taxon>Pseudomonadati</taxon>
        <taxon>Pseudomonadota</taxon>
        <taxon>Betaproteobacteria</taxon>
        <taxon>Burkholderiales</taxon>
        <taxon>Burkholderiaceae</taxon>
        <taxon>Ralstonia</taxon>
        <taxon>Ralstonia solanacearum species complex</taxon>
    </lineage>
</organism>
<name>A0AA92K732_RALSL</name>
<dbReference type="EMBL" id="CP051170">
    <property type="protein sequence ID" value="QOK99800.1"/>
    <property type="molecule type" value="Genomic_DNA"/>
</dbReference>
<dbReference type="PANTHER" id="PTHR46637">
    <property type="entry name" value="TIS1421-TRANSPOSASE PROTEIN A"/>
    <property type="match status" value="1"/>
</dbReference>
<feature type="domain" description="Insertion element IS402-like" evidence="2">
    <location>
        <begin position="1"/>
        <end position="78"/>
    </location>
</feature>
<dbReference type="InterPro" id="IPR025161">
    <property type="entry name" value="IS402-like_dom"/>
</dbReference>
<geneLocation type="plasmid" evidence="3 4">
    <name>pUW774mp</name>
</geneLocation>
<evidence type="ECO:0000313" key="3">
    <source>
        <dbReference type="EMBL" id="QOK99800.1"/>
    </source>
</evidence>
<gene>
    <name evidence="3" type="ORF">HF909_21280</name>
</gene>
<dbReference type="PANTHER" id="PTHR46637:SF1">
    <property type="entry name" value="BLL5188 PROTEIN"/>
    <property type="match status" value="1"/>
</dbReference>
<evidence type="ECO:0000256" key="1">
    <source>
        <dbReference type="SAM" id="MobiDB-lite"/>
    </source>
</evidence>
<reference evidence="4" key="1">
    <citation type="submission" date="2020-04" db="EMBL/GenBank/DDBJ databases">
        <title>Ralstonia solanacearum UW576, UW763, UW773, and UW774.</title>
        <authorList>
            <person name="Steidl O."/>
            <person name="Truchon A."/>
            <person name="Allen C."/>
        </authorList>
    </citation>
    <scope>NUCLEOTIDE SEQUENCE [LARGE SCALE GENOMIC DNA]</scope>
    <source>
        <strain evidence="4">UW774</strain>
        <plasmid evidence="4">pUW774mp</plasmid>
    </source>
</reference>
<proteinExistence type="predicted"/>
<sequence>MSNKSWKARQPLLPVVKPSAKGGRPRVDDRAALNGIRFVLQTGVPWEDLPKELGVGSDMTCRRRLRNWQADGVWKRLHLALLKRLREHDQIDDREERPARQTSPGAGFGKLRMRFERALHTPLALLNLACAVICGRFVDPFC</sequence>